<feature type="compositionally biased region" description="Basic and acidic residues" evidence="4">
    <location>
        <begin position="405"/>
        <end position="427"/>
    </location>
</feature>
<feature type="compositionally biased region" description="Pro residues" evidence="4">
    <location>
        <begin position="1184"/>
        <end position="1196"/>
    </location>
</feature>
<sequence length="1334" mass="144394">MSLVLAAQHQEEVPPSAGQTAPESDADSGMGSPAEGPLTEAPGHQSEEPQDSDDNEDIKVHRKLRRNAIKDSDTEEEEEASKTSDNTAEAMASASSGEEMATPENVARAAQKSKRIGRAPTESEESESEQAEGGRQEARKGPSPVRKENKREKSRRHREKKEKRSRVVEKLKKKERRSVSEPFLTSSSLFAVPSVNLEKQSLFLLLFQSSPPLQVLNDSGCALADTDLFDTGLGDEEDEEESLEAIRAAIKQRMKNHKDPLTNEQEEEVEDKPQRVPRPSDPGWCFQERRAARASKDAMKQLHSESQRLVRESMLALPYHVPEPKTIEQFFKRRARPVGPAMALLKSTEYSAVMLKTLSAPGAPPVNPDAPQPSTEQGSPPPLDPSSTQSQPQSHPAAASSPQKETADHQDGERSLDHYCTCRESLHESLTSDEAARPDSDSGCEASKQTDAAGTCDFDKQQPAGGAEPEPVSAQHHLEPRGDRLARLRKLGLDPPPVAKLHPDDGAFVKLEPPQLHPGLEALRARYLRHIQAPAPSRGEHTVQLSIHPQGQHPVRSGGAAHRVLHRSGSETGQRSLEQPNQNVEELLGGDVEVEEDGDEEGAGVAPSTRSLSPAVLNGAPSTPDLVHTDGTLMLFPGSSCSRTADGLRRSGPSGPDGSTKLGESRLRTTQRLLEGQVLLGWMLLRCSWEAPLLFSSEEDDSLSLVKDNSHNSSFELAASMITSYQPVNQQRSAGKSTSSSSVLSSPCLFRPSFLGSASTSSGKLSEPSLCLPVEDSQDLYAPPSPGADSGPLGRIGSALVGDSQGRFSLEDDAHSQLLDADGFLNVGTRLGSHKRQLILDSLDENAMDAHMGELLGLCSGAFQGSSGPTGHPGSSQGEELLGLCSGAFPPTPAGDGEAEEEEEEHGEAEEEERGELRDGSSSNMDELLGLCSGKFPSPGKKRGAVPTGKGILFVSMTTHKHRVGLPTLGSSQLASAAEHRRLADYVESEAELSGSDLGSDDEDADGGSEYEEEELLEELPSDEELQDQVNKIHMKQVLDEDKRRLLLYQERYLADGDLHSDGPGRARRFRWKNMDDGFNTDRLGEEEGEEEEDDLDQSEIQRRKDRLERERWLREQAGQDGRKKEDLDAEDEDSRFMRLAKKVTAKTLQKKGRSVGQSPRSTPCFHPESGSGACLSRGGHVGPPGPKELPLPGLPDPGSFRLVCSVPPDLPAAAPAEKPSSAVNPFRRPAQPLQVHPTERPHLSLSRIASSAAAPRRSRLKSLIQGFILGASQVKRGSLLSQPPSVLQKLASISEGNPLAPRSGRGFLFQTLSPQKDDSSSDLPQKQVRDAPP</sequence>
<organism evidence="5">
    <name type="scientific">Tetraodon nigroviridis</name>
    <name type="common">Spotted green pufferfish</name>
    <name type="synonym">Chelonodon nigroviridis</name>
    <dbReference type="NCBI Taxonomy" id="99883"/>
    <lineage>
        <taxon>Eukaryota</taxon>
        <taxon>Metazoa</taxon>
        <taxon>Chordata</taxon>
        <taxon>Craniata</taxon>
        <taxon>Vertebrata</taxon>
        <taxon>Euteleostomi</taxon>
        <taxon>Actinopterygii</taxon>
        <taxon>Neopterygii</taxon>
        <taxon>Teleostei</taxon>
        <taxon>Neoteleostei</taxon>
        <taxon>Acanthomorphata</taxon>
        <taxon>Eupercaria</taxon>
        <taxon>Tetraodontiformes</taxon>
        <taxon>Tetradontoidea</taxon>
        <taxon>Tetraodontidae</taxon>
        <taxon>Tetraodon</taxon>
    </lineage>
</organism>
<keyword evidence="3" id="KW-0539">Nucleus</keyword>
<dbReference type="GO" id="GO:0033314">
    <property type="term" value="P:mitotic DNA replication checkpoint signaling"/>
    <property type="evidence" value="ECO:0007669"/>
    <property type="project" value="TreeGrafter"/>
</dbReference>
<feature type="region of interest" description="Disordered" evidence="4">
    <location>
        <begin position="1"/>
        <end position="184"/>
    </location>
</feature>
<feature type="region of interest" description="Disordered" evidence="4">
    <location>
        <begin position="359"/>
        <end position="487"/>
    </location>
</feature>
<comment type="subcellular location">
    <subcellularLocation>
        <location evidence="1">Nucleus</location>
    </subcellularLocation>
</comment>
<reference evidence="5" key="1">
    <citation type="journal article" date="2004" name="Nature">
        <title>Genome duplication in the teleost fish Tetraodon nigroviridis reveals the early vertebrate proto-karyotype.</title>
        <authorList>
            <person name="Jaillon O."/>
            <person name="Aury J.-M."/>
            <person name="Brunet F."/>
            <person name="Petit J.-L."/>
            <person name="Stange-Thomann N."/>
            <person name="Mauceli E."/>
            <person name="Bouneau L."/>
            <person name="Fischer C."/>
            <person name="Ozouf-Costaz C."/>
            <person name="Bernot A."/>
            <person name="Nicaud S."/>
            <person name="Jaffe D."/>
            <person name="Fisher S."/>
            <person name="Lutfalla G."/>
            <person name="Dossat C."/>
            <person name="Segurens B."/>
            <person name="Dasilva C."/>
            <person name="Salanoubat M."/>
            <person name="Levy M."/>
            <person name="Boudet N."/>
            <person name="Castellano S."/>
            <person name="Anthouard V."/>
            <person name="Jubin C."/>
            <person name="Castelli V."/>
            <person name="Katinka M."/>
            <person name="Vacherie B."/>
            <person name="Biemont C."/>
            <person name="Skalli Z."/>
            <person name="Cattolico L."/>
            <person name="Poulain J."/>
            <person name="De Berardinis V."/>
            <person name="Cruaud C."/>
            <person name="Duprat S."/>
            <person name="Brottier P."/>
            <person name="Coutanceau J.-P."/>
            <person name="Gouzy J."/>
            <person name="Parra G."/>
            <person name="Lardier G."/>
            <person name="Chapple C."/>
            <person name="McKernan K.J."/>
            <person name="McEwan P."/>
            <person name="Bosak S."/>
            <person name="Kellis M."/>
            <person name="Volff J.-N."/>
            <person name="Guigo R."/>
            <person name="Zody M.C."/>
            <person name="Mesirov J."/>
            <person name="Lindblad-Toh K."/>
            <person name="Birren B."/>
            <person name="Nusbaum C."/>
            <person name="Kahn D."/>
            <person name="Robinson-Rechavi M."/>
            <person name="Laudet V."/>
            <person name="Schachter V."/>
            <person name="Quetier F."/>
            <person name="Saurin W."/>
            <person name="Scarpelli C."/>
            <person name="Wincker P."/>
            <person name="Lander E.S."/>
            <person name="Weissenbach J."/>
            <person name="Roest Crollius H."/>
        </authorList>
    </citation>
    <scope>NUCLEOTIDE SEQUENCE [LARGE SCALE GENOMIC DNA]</scope>
</reference>
<feature type="region of interest" description="Disordered" evidence="4">
    <location>
        <begin position="1212"/>
        <end position="1242"/>
    </location>
</feature>
<feature type="region of interest" description="Disordered" evidence="4">
    <location>
        <begin position="595"/>
        <end position="620"/>
    </location>
</feature>
<feature type="region of interest" description="Disordered" evidence="4">
    <location>
        <begin position="987"/>
        <end position="1027"/>
    </location>
</feature>
<reference evidence="5" key="2">
    <citation type="submission" date="2004-02" db="EMBL/GenBank/DDBJ databases">
        <authorList>
            <consortium name="Genoscope"/>
            <consortium name="Whitehead Institute Centre for Genome Research"/>
        </authorList>
    </citation>
    <scope>NUCLEOTIDE SEQUENCE</scope>
</reference>
<evidence type="ECO:0000256" key="3">
    <source>
        <dbReference type="ARBA" id="ARBA00023242"/>
    </source>
</evidence>
<accession>Q4SVE7</accession>
<evidence type="ECO:0000256" key="4">
    <source>
        <dbReference type="SAM" id="MobiDB-lite"/>
    </source>
</evidence>
<comment type="caution">
    <text evidence="5">The sequence shown here is derived from an EMBL/GenBank/DDBJ whole genome shotgun (WGS) entry which is preliminary data.</text>
</comment>
<feature type="non-terminal residue" evidence="5">
    <location>
        <position position="1"/>
    </location>
</feature>
<protein>
    <submittedName>
        <fullName evidence="5">(spotted green pufferfish) hypothetical protein</fullName>
    </submittedName>
</protein>
<feature type="compositionally biased region" description="Basic and acidic residues" evidence="4">
    <location>
        <begin position="476"/>
        <end position="486"/>
    </location>
</feature>
<dbReference type="KEGG" id="tng:GSTEN00012013G001"/>
<feature type="compositionally biased region" description="Low complexity" evidence="4">
    <location>
        <begin position="88"/>
        <end position="100"/>
    </location>
</feature>
<dbReference type="OrthoDB" id="5859781at2759"/>
<feature type="region of interest" description="Disordered" evidence="4">
    <location>
        <begin position="1298"/>
        <end position="1334"/>
    </location>
</feature>
<dbReference type="PANTHER" id="PTHR14396:SF10">
    <property type="entry name" value="CLASPIN"/>
    <property type="match status" value="1"/>
</dbReference>
<dbReference type="GO" id="GO:0007095">
    <property type="term" value="P:mitotic G2 DNA damage checkpoint signaling"/>
    <property type="evidence" value="ECO:0007669"/>
    <property type="project" value="TreeGrafter"/>
</dbReference>
<feature type="region of interest" description="Disordered" evidence="4">
    <location>
        <begin position="640"/>
        <end position="664"/>
    </location>
</feature>
<feature type="compositionally biased region" description="Acidic residues" evidence="4">
    <location>
        <begin position="897"/>
        <end position="914"/>
    </location>
</feature>
<dbReference type="InterPro" id="IPR024146">
    <property type="entry name" value="Claspin"/>
</dbReference>
<feature type="compositionally biased region" description="Basic residues" evidence="4">
    <location>
        <begin position="152"/>
        <end position="164"/>
    </location>
</feature>
<evidence type="ECO:0000256" key="2">
    <source>
        <dbReference type="ARBA" id="ARBA00022553"/>
    </source>
</evidence>
<feature type="compositionally biased region" description="Acidic residues" evidence="4">
    <location>
        <begin position="999"/>
        <end position="1027"/>
    </location>
</feature>
<feature type="region of interest" description="Disordered" evidence="4">
    <location>
        <begin position="865"/>
        <end position="945"/>
    </location>
</feature>
<feature type="compositionally biased region" description="Basic and acidic residues" evidence="4">
    <location>
        <begin position="1100"/>
        <end position="1115"/>
    </location>
</feature>
<dbReference type="GO" id="GO:0005634">
    <property type="term" value="C:nucleus"/>
    <property type="evidence" value="ECO:0007669"/>
    <property type="project" value="UniProtKB-SubCell"/>
</dbReference>
<feature type="region of interest" description="Disordered" evidence="4">
    <location>
        <begin position="1056"/>
        <end position="1196"/>
    </location>
</feature>
<dbReference type="EMBL" id="CAAE01013761">
    <property type="protein sequence ID" value="CAF95385.1"/>
    <property type="molecule type" value="Genomic_DNA"/>
</dbReference>
<feature type="compositionally biased region" description="Acidic residues" evidence="4">
    <location>
        <begin position="1085"/>
        <end position="1098"/>
    </location>
</feature>
<keyword evidence="2" id="KW-0597">Phosphoprotein</keyword>
<feature type="region of interest" description="Disordered" evidence="4">
    <location>
        <begin position="776"/>
        <end position="796"/>
    </location>
</feature>
<feature type="compositionally biased region" description="Low complexity" evidence="4">
    <location>
        <begin position="865"/>
        <end position="878"/>
    </location>
</feature>
<name>Q4SVE7_TETNG</name>
<dbReference type="PANTHER" id="PTHR14396">
    <property type="entry name" value="CLASPIN"/>
    <property type="match status" value="1"/>
</dbReference>
<feature type="compositionally biased region" description="Basic and acidic residues" evidence="4">
    <location>
        <begin position="132"/>
        <end position="151"/>
    </location>
</feature>
<gene>
    <name evidence="5" type="ORF">GSTENG00012013001</name>
</gene>
<feature type="compositionally biased region" description="Basic residues" evidence="4">
    <location>
        <begin position="1139"/>
        <end position="1154"/>
    </location>
</feature>
<evidence type="ECO:0000313" key="5">
    <source>
        <dbReference type="EMBL" id="CAF95385.1"/>
    </source>
</evidence>
<feature type="compositionally biased region" description="Pro residues" evidence="4">
    <location>
        <begin position="362"/>
        <end position="371"/>
    </location>
</feature>
<evidence type="ECO:0000256" key="1">
    <source>
        <dbReference type="ARBA" id="ARBA00004123"/>
    </source>
</evidence>
<dbReference type="GO" id="GO:0010997">
    <property type="term" value="F:anaphase-promoting complex binding"/>
    <property type="evidence" value="ECO:0007669"/>
    <property type="project" value="TreeGrafter"/>
</dbReference>
<feature type="compositionally biased region" description="Low complexity" evidence="4">
    <location>
        <begin position="385"/>
        <end position="403"/>
    </location>
</feature>
<feature type="compositionally biased region" description="Basic and acidic residues" evidence="4">
    <location>
        <begin position="1056"/>
        <end position="1065"/>
    </location>
</feature>
<feature type="compositionally biased region" description="Low complexity" evidence="4">
    <location>
        <begin position="1212"/>
        <end position="1223"/>
    </location>
</feature>
<feature type="region of interest" description="Disordered" evidence="4">
    <location>
        <begin position="255"/>
        <end position="285"/>
    </location>
</feature>
<proteinExistence type="predicted"/>